<dbReference type="PANTHER" id="PTHR43814">
    <property type="entry name" value="ARGININOSUCCINATE LYASE"/>
    <property type="match status" value="1"/>
</dbReference>
<evidence type="ECO:0000256" key="4">
    <source>
        <dbReference type="NCBIfam" id="TIGR00838"/>
    </source>
</evidence>
<dbReference type="InterPro" id="IPR029419">
    <property type="entry name" value="Arg_succ_lyase_C"/>
</dbReference>
<accession>A0A1F5IQV4</accession>
<dbReference type="NCBIfam" id="TIGR00838">
    <property type="entry name" value="argH"/>
    <property type="match status" value="1"/>
</dbReference>
<dbReference type="PROSITE" id="PS00163">
    <property type="entry name" value="FUMARATE_LYASES"/>
    <property type="match status" value="1"/>
</dbReference>
<reference evidence="7 8" key="1">
    <citation type="journal article" date="2016" name="Nat. Commun.">
        <title>Thousands of microbial genomes shed light on interconnected biogeochemical processes in an aquifer system.</title>
        <authorList>
            <person name="Anantharaman K."/>
            <person name="Brown C.T."/>
            <person name="Hug L.A."/>
            <person name="Sharon I."/>
            <person name="Castelle C.J."/>
            <person name="Probst A.J."/>
            <person name="Thomas B.C."/>
            <person name="Singh A."/>
            <person name="Wilkins M.J."/>
            <person name="Karaoz U."/>
            <person name="Brodie E.L."/>
            <person name="Williams K.H."/>
            <person name="Hubbard S.S."/>
            <person name="Banfield J.F."/>
        </authorList>
    </citation>
    <scope>NUCLEOTIDE SEQUENCE [LARGE SCALE GENOMIC DNA]</scope>
</reference>
<dbReference type="InterPro" id="IPR000362">
    <property type="entry name" value="Fumarate_lyase_fam"/>
</dbReference>
<evidence type="ECO:0000259" key="6">
    <source>
        <dbReference type="Pfam" id="PF14698"/>
    </source>
</evidence>
<dbReference type="PANTHER" id="PTHR43814:SF1">
    <property type="entry name" value="ARGININOSUCCINATE LYASE"/>
    <property type="match status" value="1"/>
</dbReference>
<dbReference type="Pfam" id="PF00206">
    <property type="entry name" value="Lyase_1"/>
    <property type="match status" value="1"/>
</dbReference>
<dbReference type="InterPro" id="IPR022761">
    <property type="entry name" value="Fumarate_lyase_N"/>
</dbReference>
<dbReference type="UniPathway" id="UPA00068">
    <property type="reaction ID" value="UER00114"/>
</dbReference>
<feature type="domain" description="Argininosuccinate lyase C-terminal" evidence="6">
    <location>
        <begin position="364"/>
        <end position="439"/>
    </location>
</feature>
<dbReference type="InterPro" id="IPR008948">
    <property type="entry name" value="L-Aspartase-like"/>
</dbReference>
<feature type="domain" description="Fumarate lyase N-terminal" evidence="5">
    <location>
        <begin position="34"/>
        <end position="301"/>
    </location>
</feature>
<dbReference type="Gene3D" id="1.10.275.10">
    <property type="entry name" value="Fumarase/aspartase (N-terminal domain)"/>
    <property type="match status" value="1"/>
</dbReference>
<keyword evidence="3" id="KW-0028">Amino-acid biosynthesis</keyword>
<dbReference type="Proteomes" id="UP000176336">
    <property type="component" value="Unassembled WGS sequence"/>
</dbReference>
<dbReference type="EC" id="4.3.2.1" evidence="2 4"/>
<dbReference type="PRINTS" id="PR00145">
    <property type="entry name" value="ARGSUCLYASE"/>
</dbReference>
<name>A0A1F5IQV4_9BACT</name>
<dbReference type="InterPro" id="IPR009049">
    <property type="entry name" value="Argininosuccinate_lyase"/>
</dbReference>
<dbReference type="InterPro" id="IPR020557">
    <property type="entry name" value="Fumarate_lyase_CS"/>
</dbReference>
<dbReference type="AlphaFoldDB" id="A0A1F5IQV4"/>
<evidence type="ECO:0000313" key="7">
    <source>
        <dbReference type="EMBL" id="OGE18758.1"/>
    </source>
</evidence>
<dbReference type="Gene3D" id="1.20.200.10">
    <property type="entry name" value="Fumarase/aspartase (Central domain)"/>
    <property type="match status" value="1"/>
</dbReference>
<dbReference type="GO" id="GO:0042450">
    <property type="term" value="P:L-arginine biosynthetic process via ornithine"/>
    <property type="evidence" value="ECO:0007669"/>
    <property type="project" value="UniProtKB-UniRule"/>
</dbReference>
<dbReference type="GO" id="GO:0004056">
    <property type="term" value="F:argininosuccinate lyase activity"/>
    <property type="evidence" value="ECO:0007669"/>
    <property type="project" value="UniProtKB-UniRule"/>
</dbReference>
<keyword evidence="3" id="KW-0055">Arginine biosynthesis</keyword>
<evidence type="ECO:0000259" key="5">
    <source>
        <dbReference type="Pfam" id="PF00206"/>
    </source>
</evidence>
<evidence type="ECO:0000256" key="2">
    <source>
        <dbReference type="ARBA" id="ARBA00012338"/>
    </source>
</evidence>
<sequence length="494" mass="55072">MDKPRLQSASFIVSQQQMNLDMEIFPFDIWGTTVHVLMLFKAGIIDKGQAKVCLKALTEIKKEIQEDKFRIDPEKGAQLTLEAELVKRAGEAAHSVHTGRSRNDQVMVAELLYLREQMLSAAGGVVSLAEELFKLAVVHNQTIMPGYTHMQPGKITTVGQWALSYLNGFLRTLGTVQYYLDLYDMNPLGACESYGTSWPLDREFTAEILGFAKVWEMPQDAISSRGFAQLGYLAALSEICLVASKLNEDLILFNTFEYGMVELGDEVSQRMHPITGSSVMAQKKNPDILEIIRSTTPQVIGFWSIVANTLSSLPMGYNRDGRESKEYIHLGLIKTNSVVSSLQKVISTLRINEQRMLDLAVSNYSLTTDLADYISQKTKIGYRQVYKIIGQIVDKAIEKGKPLDRITATEIMQAADDLDLKIEVSDEEIAQALDPKLVIAKRNNVGGSSPTVMNKLLDEAGKNIGKQLSRIQQKQTIIKNASQETDRLVKEVIS</sequence>
<dbReference type="GO" id="GO:0005829">
    <property type="term" value="C:cytosol"/>
    <property type="evidence" value="ECO:0007669"/>
    <property type="project" value="TreeGrafter"/>
</dbReference>
<dbReference type="SUPFAM" id="SSF48557">
    <property type="entry name" value="L-aspartase-like"/>
    <property type="match status" value="1"/>
</dbReference>
<dbReference type="EMBL" id="MFCR01000010">
    <property type="protein sequence ID" value="OGE18758.1"/>
    <property type="molecule type" value="Genomic_DNA"/>
</dbReference>
<keyword evidence="7" id="KW-0456">Lyase</keyword>
<organism evidence="7 8">
    <name type="scientific">Candidatus Daviesbacteria bacterium RIFCSPHIGHO2_01_FULL_41_23</name>
    <dbReference type="NCBI Taxonomy" id="1797764"/>
    <lineage>
        <taxon>Bacteria</taxon>
        <taxon>Candidatus Daviesiibacteriota</taxon>
    </lineage>
</organism>
<gene>
    <name evidence="7" type="ORF">A2871_01960</name>
</gene>
<comment type="caution">
    <text evidence="7">The sequence shown here is derived from an EMBL/GenBank/DDBJ whole genome shotgun (WGS) entry which is preliminary data.</text>
</comment>
<dbReference type="InterPro" id="IPR024083">
    <property type="entry name" value="Fumarase/histidase_N"/>
</dbReference>
<dbReference type="Gene3D" id="1.10.40.30">
    <property type="entry name" value="Fumarase/aspartase (C-terminal domain)"/>
    <property type="match status" value="1"/>
</dbReference>
<dbReference type="PRINTS" id="PR00149">
    <property type="entry name" value="FUMRATELYASE"/>
</dbReference>
<dbReference type="CDD" id="cd01359">
    <property type="entry name" value="Argininosuccinate_lyase"/>
    <property type="match status" value="1"/>
</dbReference>
<evidence type="ECO:0000256" key="3">
    <source>
        <dbReference type="ARBA" id="ARBA00022571"/>
    </source>
</evidence>
<protein>
    <recommendedName>
        <fullName evidence="2 4">Argininosuccinate lyase</fullName>
        <ecNumber evidence="2 4">4.3.2.1</ecNumber>
    </recommendedName>
</protein>
<proteinExistence type="predicted"/>
<evidence type="ECO:0000313" key="8">
    <source>
        <dbReference type="Proteomes" id="UP000176336"/>
    </source>
</evidence>
<dbReference type="Pfam" id="PF14698">
    <property type="entry name" value="ASL_C2"/>
    <property type="match status" value="1"/>
</dbReference>
<evidence type="ECO:0000256" key="1">
    <source>
        <dbReference type="ARBA" id="ARBA00004941"/>
    </source>
</evidence>
<comment type="pathway">
    <text evidence="1">Amino-acid biosynthesis; L-arginine biosynthesis; L-arginine from L-ornithine and carbamoyl phosphate: step 3/3.</text>
</comment>